<protein>
    <submittedName>
        <fullName evidence="1">Uncharacterized protein</fullName>
    </submittedName>
</protein>
<proteinExistence type="predicted"/>
<name>A0AAN9R1M0_PHACN</name>
<evidence type="ECO:0000313" key="1">
    <source>
        <dbReference type="EMBL" id="KAK7354919.1"/>
    </source>
</evidence>
<dbReference type="AlphaFoldDB" id="A0AAN9R1M0"/>
<organism evidence="1 2">
    <name type="scientific">Phaseolus coccineus</name>
    <name type="common">Scarlet runner bean</name>
    <name type="synonym">Phaseolus multiflorus</name>
    <dbReference type="NCBI Taxonomy" id="3886"/>
    <lineage>
        <taxon>Eukaryota</taxon>
        <taxon>Viridiplantae</taxon>
        <taxon>Streptophyta</taxon>
        <taxon>Embryophyta</taxon>
        <taxon>Tracheophyta</taxon>
        <taxon>Spermatophyta</taxon>
        <taxon>Magnoliopsida</taxon>
        <taxon>eudicotyledons</taxon>
        <taxon>Gunneridae</taxon>
        <taxon>Pentapetalae</taxon>
        <taxon>rosids</taxon>
        <taxon>fabids</taxon>
        <taxon>Fabales</taxon>
        <taxon>Fabaceae</taxon>
        <taxon>Papilionoideae</taxon>
        <taxon>50 kb inversion clade</taxon>
        <taxon>NPAAA clade</taxon>
        <taxon>indigoferoid/millettioid clade</taxon>
        <taxon>Phaseoleae</taxon>
        <taxon>Phaseolus</taxon>
    </lineage>
</organism>
<comment type="caution">
    <text evidence="1">The sequence shown here is derived from an EMBL/GenBank/DDBJ whole genome shotgun (WGS) entry which is preliminary data.</text>
</comment>
<evidence type="ECO:0000313" key="2">
    <source>
        <dbReference type="Proteomes" id="UP001374584"/>
    </source>
</evidence>
<accession>A0AAN9R1M0</accession>
<reference evidence="1 2" key="1">
    <citation type="submission" date="2024-01" db="EMBL/GenBank/DDBJ databases">
        <title>The genomes of 5 underutilized Papilionoideae crops provide insights into root nodulation and disease resistanc.</title>
        <authorList>
            <person name="Jiang F."/>
        </authorList>
    </citation>
    <scope>NUCLEOTIDE SEQUENCE [LARGE SCALE GENOMIC DNA]</scope>
    <source>
        <strain evidence="1">JINMINGXINNONG_FW02</strain>
        <tissue evidence="1">Leaves</tissue>
    </source>
</reference>
<dbReference type="Proteomes" id="UP001374584">
    <property type="component" value="Unassembled WGS sequence"/>
</dbReference>
<gene>
    <name evidence="1" type="ORF">VNO80_14161</name>
</gene>
<dbReference type="EMBL" id="JAYMYR010000006">
    <property type="protein sequence ID" value="KAK7354919.1"/>
    <property type="molecule type" value="Genomic_DNA"/>
</dbReference>
<sequence>MGTNPGMNPDQVALFDGYFRELQKVPCYIGSAFRSLRTNEVYFLFEETYVQLFFTPGQQIDDKSYGFWRTESNAISGFYRFLWNLFYAEYAIFPFI</sequence>
<keyword evidence="2" id="KW-1185">Reference proteome</keyword>